<keyword evidence="2 5" id="KW-0805">Transcription regulation</keyword>
<protein>
    <recommendedName>
        <fullName evidence="5">AT-hook motif nuclear-localized protein</fullName>
    </recommendedName>
</protein>
<dbReference type="OrthoDB" id="780035at2759"/>
<comment type="function">
    <text evidence="5">Transcription factor that specifically binds AT-rich DNA sequences related to the nuclear matrix attachment regions (MARs).</text>
</comment>
<evidence type="ECO:0000256" key="5">
    <source>
        <dbReference type="PIRNR" id="PIRNR016021"/>
    </source>
</evidence>
<dbReference type="CDD" id="cd11378">
    <property type="entry name" value="DUF296"/>
    <property type="match status" value="1"/>
</dbReference>
<dbReference type="FunFam" id="3.30.1330.80:FF:000001">
    <property type="entry name" value="AT-hook motif nuclear-localized protein"/>
    <property type="match status" value="1"/>
</dbReference>
<dbReference type="AlphaFoldDB" id="A0A8S0T5A8"/>
<evidence type="ECO:0000259" key="7">
    <source>
        <dbReference type="PROSITE" id="PS51742"/>
    </source>
</evidence>
<dbReference type="GO" id="GO:0005634">
    <property type="term" value="C:nucleus"/>
    <property type="evidence" value="ECO:0007669"/>
    <property type="project" value="UniProtKB-SubCell"/>
</dbReference>
<keyword evidence="4 5" id="KW-0804">Transcription</keyword>
<dbReference type="SUPFAM" id="SSF117856">
    <property type="entry name" value="AF0104/ALDC/Ptd012-like"/>
    <property type="match status" value="1"/>
</dbReference>
<feature type="domain" description="PPC" evidence="7">
    <location>
        <begin position="118"/>
        <end position="256"/>
    </location>
</feature>
<evidence type="ECO:0000256" key="2">
    <source>
        <dbReference type="ARBA" id="ARBA00023015"/>
    </source>
</evidence>
<keyword evidence="5" id="KW-0539">Nucleus</keyword>
<dbReference type="InterPro" id="IPR005175">
    <property type="entry name" value="PPC_dom"/>
</dbReference>
<feature type="compositionally biased region" description="Low complexity" evidence="6">
    <location>
        <begin position="31"/>
        <end position="40"/>
    </location>
</feature>
<dbReference type="PIRSF" id="PIRSF016021">
    <property type="entry name" value="ESCAROLA"/>
    <property type="match status" value="1"/>
</dbReference>
<comment type="subcellular location">
    <subcellularLocation>
        <location evidence="1 5">Nucleus</location>
    </subcellularLocation>
</comment>
<dbReference type="GO" id="GO:0003680">
    <property type="term" value="F:minor groove of adenine-thymine-rich DNA binding"/>
    <property type="evidence" value="ECO:0007669"/>
    <property type="project" value="UniProtKB-UniRule"/>
</dbReference>
<feature type="region of interest" description="Disordered" evidence="6">
    <location>
        <begin position="15"/>
        <end position="112"/>
    </location>
</feature>
<dbReference type="InterPro" id="IPR014476">
    <property type="entry name" value="AHL15-29"/>
</dbReference>
<reference evidence="8 9" key="1">
    <citation type="submission" date="2019-12" db="EMBL/GenBank/DDBJ databases">
        <authorList>
            <person name="Alioto T."/>
            <person name="Alioto T."/>
            <person name="Gomez Garrido J."/>
        </authorList>
    </citation>
    <scope>NUCLEOTIDE SEQUENCE [LARGE SCALE GENOMIC DNA]</scope>
</reference>
<dbReference type="Gene3D" id="3.30.1330.80">
    <property type="entry name" value="Hypothetical protein, similar to alpha- acetolactate decarboxylase, domain 2"/>
    <property type="match status" value="1"/>
</dbReference>
<proteinExistence type="predicted"/>
<accession>A0A8S0T5A8</accession>
<dbReference type="EMBL" id="CACTIH010005668">
    <property type="protein sequence ID" value="CAA3000061.1"/>
    <property type="molecule type" value="Genomic_DNA"/>
</dbReference>
<dbReference type="GO" id="GO:0003700">
    <property type="term" value="F:DNA-binding transcription factor activity"/>
    <property type="evidence" value="ECO:0007669"/>
    <property type="project" value="TreeGrafter"/>
</dbReference>
<gene>
    <name evidence="8" type="ORF">OLEA9_A036069</name>
</gene>
<dbReference type="PROSITE" id="PS51742">
    <property type="entry name" value="PPC"/>
    <property type="match status" value="1"/>
</dbReference>
<keyword evidence="9" id="KW-1185">Reference proteome</keyword>
<evidence type="ECO:0000256" key="4">
    <source>
        <dbReference type="ARBA" id="ARBA00023163"/>
    </source>
</evidence>
<dbReference type="Pfam" id="PF03479">
    <property type="entry name" value="PCC"/>
    <property type="match status" value="1"/>
</dbReference>
<evidence type="ECO:0000256" key="1">
    <source>
        <dbReference type="ARBA" id="ARBA00004123"/>
    </source>
</evidence>
<evidence type="ECO:0000313" key="9">
    <source>
        <dbReference type="Proteomes" id="UP000594638"/>
    </source>
</evidence>
<evidence type="ECO:0000256" key="6">
    <source>
        <dbReference type="SAM" id="MobiDB-lite"/>
    </source>
</evidence>
<dbReference type="PANTHER" id="PTHR31100:SF2">
    <property type="entry name" value="AT-HOOK MOTIF NUCLEAR-LOCALIZED PROTEIN 18-RELATED"/>
    <property type="match status" value="1"/>
</dbReference>
<sequence length="308" mass="32995">MKKQTGISTVLMDQLTAQGRPLPPPFLARDLQLQQFQHRQQNLEDEQSENDNKYRSRKRDRHDNYGVSTTTTTGDAAEKEEELLPATGEGEMTRRPRGRPAGSKNKPKPPIIITRDSQNALRSHVMEVTDGCDIQESVSILATRRRRGICILSGSGTVNNVTLRQPSAPGSVLTLHGRFEILSLSGSFLPPPAPPAASGLTIYLSGGQGQVVGGNVMGPLFAAGPVVIMAASFGNAAYERLPLEDEEPPMAVAPGSGAVGSPPGTIGQQGQQLMPDPNTNLFHGMPSNLLNSSQLPTEAYWGTGRPPF</sequence>
<dbReference type="GO" id="GO:0010228">
    <property type="term" value="P:vegetative to reproductive phase transition of meristem"/>
    <property type="evidence" value="ECO:0007669"/>
    <property type="project" value="TreeGrafter"/>
</dbReference>
<dbReference type="PANTHER" id="PTHR31100">
    <property type="entry name" value="AT-HOOK MOTIF NUCLEAR-LOCALIZED PROTEIN 15"/>
    <property type="match status" value="1"/>
</dbReference>
<keyword evidence="3 5" id="KW-0238">DNA-binding</keyword>
<organism evidence="8 9">
    <name type="scientific">Olea europaea subsp. europaea</name>
    <dbReference type="NCBI Taxonomy" id="158383"/>
    <lineage>
        <taxon>Eukaryota</taxon>
        <taxon>Viridiplantae</taxon>
        <taxon>Streptophyta</taxon>
        <taxon>Embryophyta</taxon>
        <taxon>Tracheophyta</taxon>
        <taxon>Spermatophyta</taxon>
        <taxon>Magnoliopsida</taxon>
        <taxon>eudicotyledons</taxon>
        <taxon>Gunneridae</taxon>
        <taxon>Pentapetalae</taxon>
        <taxon>asterids</taxon>
        <taxon>lamiids</taxon>
        <taxon>Lamiales</taxon>
        <taxon>Oleaceae</taxon>
        <taxon>Oleeae</taxon>
        <taxon>Olea</taxon>
    </lineage>
</organism>
<evidence type="ECO:0000256" key="3">
    <source>
        <dbReference type="ARBA" id="ARBA00023125"/>
    </source>
</evidence>
<evidence type="ECO:0000313" key="8">
    <source>
        <dbReference type="EMBL" id="CAA3000061.1"/>
    </source>
</evidence>
<dbReference type="Proteomes" id="UP000594638">
    <property type="component" value="Unassembled WGS sequence"/>
</dbReference>
<dbReference type="Gramene" id="OE9A036069T1">
    <property type="protein sequence ID" value="OE9A036069C1"/>
    <property type="gene ID" value="OE9A036069"/>
</dbReference>
<comment type="caution">
    <text evidence="8">The sequence shown here is derived from an EMBL/GenBank/DDBJ whole genome shotgun (WGS) entry which is preliminary data.</text>
</comment>
<name>A0A8S0T5A8_OLEEU</name>